<evidence type="ECO:0000313" key="2">
    <source>
        <dbReference type="EMBL" id="TYP99164.1"/>
    </source>
</evidence>
<keyword evidence="1" id="KW-0812">Transmembrane</keyword>
<keyword evidence="3" id="KW-1185">Reference proteome</keyword>
<dbReference type="Proteomes" id="UP000323136">
    <property type="component" value="Unassembled WGS sequence"/>
</dbReference>
<reference evidence="2 3" key="1">
    <citation type="submission" date="2019-07" db="EMBL/GenBank/DDBJ databases">
        <title>Genomic Encyclopedia of Type Strains, Phase IV (KMG-IV): sequencing the most valuable type-strain genomes for metagenomic binning, comparative biology and taxonomic classification.</title>
        <authorList>
            <person name="Goeker M."/>
        </authorList>
    </citation>
    <scope>NUCLEOTIDE SEQUENCE [LARGE SCALE GENOMIC DNA]</scope>
    <source>
        <strain evidence="2 3">DSM 18961</strain>
    </source>
</reference>
<gene>
    <name evidence="2" type="ORF">C7447_102483</name>
</gene>
<accession>A0A5S5DU21</accession>
<name>A0A5S5DU21_9FLAO</name>
<dbReference type="OrthoDB" id="9857485at2"/>
<feature type="transmembrane region" description="Helical" evidence="1">
    <location>
        <begin position="12"/>
        <end position="30"/>
    </location>
</feature>
<proteinExistence type="predicted"/>
<sequence>MTKKITGSIIKGLLIGAVYLTLAIKIVFLSPQEVPAFKDLKKIEIDSDSIYYVKSKKKNDAYTKITGTFNGKELRSIELGTKRCQEIFGITSTFIRIRKKPDSYTLYLEEDKQRIFGSGYLIYQIEVNKEVLLPYEETSNLYLKSRKKFFYIAVAFLLFIAAILFLNLYKAIKAKK</sequence>
<dbReference type="RefSeq" id="WP_148869946.1">
    <property type="nucleotide sequence ID" value="NZ_VNIA01000002.1"/>
</dbReference>
<organism evidence="2 3">
    <name type="scientific">Tenacibaculum adriaticum</name>
    <dbReference type="NCBI Taxonomy" id="413713"/>
    <lineage>
        <taxon>Bacteria</taxon>
        <taxon>Pseudomonadati</taxon>
        <taxon>Bacteroidota</taxon>
        <taxon>Flavobacteriia</taxon>
        <taxon>Flavobacteriales</taxon>
        <taxon>Flavobacteriaceae</taxon>
        <taxon>Tenacibaculum</taxon>
    </lineage>
</organism>
<evidence type="ECO:0000313" key="3">
    <source>
        <dbReference type="Proteomes" id="UP000323136"/>
    </source>
</evidence>
<comment type="caution">
    <text evidence="2">The sequence shown here is derived from an EMBL/GenBank/DDBJ whole genome shotgun (WGS) entry which is preliminary data.</text>
</comment>
<protein>
    <submittedName>
        <fullName evidence="2">Uncharacterized protein</fullName>
    </submittedName>
</protein>
<keyword evidence="1" id="KW-1133">Transmembrane helix</keyword>
<keyword evidence="1" id="KW-0472">Membrane</keyword>
<feature type="transmembrane region" description="Helical" evidence="1">
    <location>
        <begin position="149"/>
        <end position="169"/>
    </location>
</feature>
<dbReference type="EMBL" id="VNIA01000002">
    <property type="protein sequence ID" value="TYP99164.1"/>
    <property type="molecule type" value="Genomic_DNA"/>
</dbReference>
<dbReference type="AlphaFoldDB" id="A0A5S5DU21"/>
<evidence type="ECO:0000256" key="1">
    <source>
        <dbReference type="SAM" id="Phobius"/>
    </source>
</evidence>